<keyword evidence="3" id="KW-1185">Reference proteome</keyword>
<feature type="compositionally biased region" description="Low complexity" evidence="1">
    <location>
        <begin position="241"/>
        <end position="255"/>
    </location>
</feature>
<dbReference type="InterPro" id="IPR005197">
    <property type="entry name" value="Glyco_hydro_71"/>
</dbReference>
<proteinExistence type="predicted"/>
<evidence type="ECO:0000256" key="1">
    <source>
        <dbReference type="SAM" id="MobiDB-lite"/>
    </source>
</evidence>
<dbReference type="Pfam" id="PF03659">
    <property type="entry name" value="Glyco_hydro_71"/>
    <property type="match status" value="1"/>
</dbReference>
<evidence type="ECO:0000313" key="2">
    <source>
        <dbReference type="EMBL" id="KAF5333800.1"/>
    </source>
</evidence>
<name>A0A8H5C282_9AGAR</name>
<comment type="caution">
    <text evidence="2">The sequence shown here is derived from an EMBL/GenBank/DDBJ whole genome shotgun (WGS) entry which is preliminary data.</text>
</comment>
<reference evidence="2 3" key="1">
    <citation type="journal article" date="2020" name="ISME J.">
        <title>Uncovering the hidden diversity of litter-decomposition mechanisms in mushroom-forming fungi.</title>
        <authorList>
            <person name="Floudas D."/>
            <person name="Bentzer J."/>
            <person name="Ahren D."/>
            <person name="Johansson T."/>
            <person name="Persson P."/>
            <person name="Tunlid A."/>
        </authorList>
    </citation>
    <scope>NUCLEOTIDE SEQUENCE [LARGE SCALE GENOMIC DNA]</scope>
    <source>
        <strain evidence="2 3">CBS 291.85</strain>
    </source>
</reference>
<feature type="region of interest" description="Disordered" evidence="1">
    <location>
        <begin position="239"/>
        <end position="270"/>
    </location>
</feature>
<accession>A0A8H5C282</accession>
<dbReference type="Proteomes" id="UP000559256">
    <property type="component" value="Unassembled WGS sequence"/>
</dbReference>
<protein>
    <submittedName>
        <fullName evidence="2">Uncharacterized protein</fullName>
    </submittedName>
</protein>
<dbReference type="Gene3D" id="3.20.20.80">
    <property type="entry name" value="Glycosidases"/>
    <property type="match status" value="1"/>
</dbReference>
<dbReference type="AlphaFoldDB" id="A0A8H5C282"/>
<organism evidence="2 3">
    <name type="scientific">Tetrapyrgos nigripes</name>
    <dbReference type="NCBI Taxonomy" id="182062"/>
    <lineage>
        <taxon>Eukaryota</taxon>
        <taxon>Fungi</taxon>
        <taxon>Dikarya</taxon>
        <taxon>Basidiomycota</taxon>
        <taxon>Agaricomycotina</taxon>
        <taxon>Agaricomycetes</taxon>
        <taxon>Agaricomycetidae</taxon>
        <taxon>Agaricales</taxon>
        <taxon>Marasmiineae</taxon>
        <taxon>Marasmiaceae</taxon>
        <taxon>Tetrapyrgos</taxon>
    </lineage>
</organism>
<gene>
    <name evidence="2" type="ORF">D9758_015244</name>
</gene>
<evidence type="ECO:0000313" key="3">
    <source>
        <dbReference type="Proteomes" id="UP000559256"/>
    </source>
</evidence>
<dbReference type="EMBL" id="JAACJM010000285">
    <property type="protein sequence ID" value="KAF5333800.1"/>
    <property type="molecule type" value="Genomic_DNA"/>
</dbReference>
<dbReference type="OrthoDB" id="3257981at2759"/>
<dbReference type="GO" id="GO:0051118">
    <property type="term" value="F:glucan endo-1,3-alpha-glucosidase activity"/>
    <property type="evidence" value="ECO:0007669"/>
    <property type="project" value="InterPro"/>
</dbReference>
<sequence>MLKETKVKETTKYTTFNKNFYTADQHLYAKRWEALVNSCFPTNDSPSNPLRIDIIQIISWNDYGESHYIGPIKGAQPTGSEAWTGGMGHAAWLPLTSYYASAFKNGAQFPAISKDGDGEKMIMDYVIEDTVWAITLLAEPANVTFEVYAHTPSLSSSSSSNATTTTDADVDNNIISSQTFSVPAGLSKLAMPIGFPDAGGDGGIQSSSVRARVVRSGSASASASSSESQDTTDTLVMQLDAGNPNASNSNTNTGNGDAQRQGDGTGNGDGDAQTLASFVFVKNPEKYNYNAWVGCVSSSGVGC</sequence>